<keyword evidence="2" id="KW-0808">Transferase</keyword>
<dbReference type="Gene3D" id="3.90.550.10">
    <property type="entry name" value="Spore Coat Polysaccharide Biosynthesis Protein SpsA, Chain A"/>
    <property type="match status" value="1"/>
</dbReference>
<evidence type="ECO:0000313" key="3">
    <source>
        <dbReference type="Proteomes" id="UP000055019"/>
    </source>
</evidence>
<dbReference type="InterPro" id="IPR050834">
    <property type="entry name" value="Glycosyltransf_2"/>
</dbReference>
<gene>
    <name evidence="2" type="ORF">AWB74_03729</name>
</gene>
<comment type="caution">
    <text evidence="2">The sequence shown here is derived from an EMBL/GenBank/DDBJ whole genome shotgun (WGS) entry which is preliminary data.</text>
</comment>
<proteinExistence type="predicted"/>
<dbReference type="InterPro" id="IPR001173">
    <property type="entry name" value="Glyco_trans_2-like"/>
</dbReference>
<dbReference type="PANTHER" id="PTHR43685">
    <property type="entry name" value="GLYCOSYLTRANSFERASE"/>
    <property type="match status" value="1"/>
</dbReference>
<dbReference type="InterPro" id="IPR029044">
    <property type="entry name" value="Nucleotide-diphossugar_trans"/>
</dbReference>
<protein>
    <submittedName>
        <fullName evidence="2">Glycosyl transferase family 2</fullName>
    </submittedName>
</protein>
<accession>A0A158JDS6</accession>
<dbReference type="OrthoDB" id="9802649at2"/>
<dbReference type="SUPFAM" id="SSF53448">
    <property type="entry name" value="Nucleotide-diphospho-sugar transferases"/>
    <property type="match status" value="1"/>
</dbReference>
<dbReference type="Pfam" id="PF00535">
    <property type="entry name" value="Glycos_transf_2"/>
    <property type="match status" value="1"/>
</dbReference>
<dbReference type="AlphaFoldDB" id="A0A158JDS6"/>
<feature type="domain" description="Glycosyltransferase 2-like" evidence="1">
    <location>
        <begin position="5"/>
        <end position="132"/>
    </location>
</feature>
<dbReference type="RefSeq" id="WP_087039094.1">
    <property type="nucleotide sequence ID" value="NZ_FCOM02000015.1"/>
</dbReference>
<dbReference type="GO" id="GO:0016740">
    <property type="term" value="F:transferase activity"/>
    <property type="evidence" value="ECO:0007669"/>
    <property type="project" value="UniProtKB-KW"/>
</dbReference>
<name>A0A158JDS6_9BURK</name>
<dbReference type="EMBL" id="FCOM02000015">
    <property type="protein sequence ID" value="SAL66480.1"/>
    <property type="molecule type" value="Genomic_DNA"/>
</dbReference>
<sequence length="353" mass="39437">MSLVSVVIPSYNHSRYIRGAVESVLEQTHKDVELIVIDDGSKDDSLIYLRSVTDPRMQLVEQANAGAHNAINRGLEMAKGQYLAVLNSDDLFHPRRLEVSLKTLAGGDADLVTSWIEVIDADGKPLGVKEGWHNMLPWPIANPGRTFAATDSFAKNLLMTNFVSTTSNVVFSRALYERVGGMRNLRFAHDWDFLLRAAKEFRCELIAQPLMQYRIHSSNTISSNRAWMLFEICWVLAVGMMRFEGDLLYSSDDRDALIADVQALAESINVQGNDRIVWMIRQFVDSRRKLGDPEAETRLLDDKALRDAFIEYIDIGDTTGSAAAAALALPVEVPSGMRGFAYRVARRLAQGRA</sequence>
<evidence type="ECO:0000259" key="1">
    <source>
        <dbReference type="Pfam" id="PF00535"/>
    </source>
</evidence>
<keyword evidence="3" id="KW-1185">Reference proteome</keyword>
<reference evidence="2" key="1">
    <citation type="submission" date="2016-01" db="EMBL/GenBank/DDBJ databases">
        <authorList>
            <person name="Peeters C."/>
        </authorList>
    </citation>
    <scope>NUCLEOTIDE SEQUENCE [LARGE SCALE GENOMIC DNA]</scope>
    <source>
        <strain evidence="2">LMG 29317</strain>
    </source>
</reference>
<dbReference type="Proteomes" id="UP000055019">
    <property type="component" value="Unassembled WGS sequence"/>
</dbReference>
<evidence type="ECO:0000313" key="2">
    <source>
        <dbReference type="EMBL" id="SAL66480.1"/>
    </source>
</evidence>
<organism evidence="2 3">
    <name type="scientific">Caballeronia arvi</name>
    <dbReference type="NCBI Taxonomy" id="1777135"/>
    <lineage>
        <taxon>Bacteria</taxon>
        <taxon>Pseudomonadati</taxon>
        <taxon>Pseudomonadota</taxon>
        <taxon>Betaproteobacteria</taxon>
        <taxon>Burkholderiales</taxon>
        <taxon>Burkholderiaceae</taxon>
        <taxon>Caballeronia</taxon>
    </lineage>
</organism>
<dbReference type="PANTHER" id="PTHR43685:SF11">
    <property type="entry name" value="GLYCOSYLTRANSFERASE TAGX-RELATED"/>
    <property type="match status" value="1"/>
</dbReference>